<reference evidence="2 3" key="1">
    <citation type="submission" date="2018-11" db="EMBL/GenBank/DDBJ databases">
        <authorList>
            <consortium name="Pathogen Informatics"/>
        </authorList>
    </citation>
    <scope>NUCLEOTIDE SEQUENCE [LARGE SCALE GENOMIC DNA]</scope>
</reference>
<gene>
    <name evidence="2" type="ORF">DILT_LOCUS8671</name>
</gene>
<name>A0A3P7LHG9_DIBLA</name>
<proteinExistence type="inferred from homology"/>
<dbReference type="GO" id="GO:0033615">
    <property type="term" value="P:mitochondrial proton-transporting ATP synthase complex assembly"/>
    <property type="evidence" value="ECO:0007669"/>
    <property type="project" value="TreeGrafter"/>
</dbReference>
<dbReference type="InterPro" id="IPR045325">
    <property type="entry name" value="TMEM70/TMEM186/TMEM223"/>
</dbReference>
<evidence type="ECO:0000313" key="2">
    <source>
        <dbReference type="EMBL" id="VDN12840.1"/>
    </source>
</evidence>
<dbReference type="PANTHER" id="PTHR13281:SF0">
    <property type="entry name" value="TRANSMEMBRANE PROTEIN 70, MITOCHONDRIAL"/>
    <property type="match status" value="1"/>
</dbReference>
<organism evidence="2 3">
    <name type="scientific">Dibothriocephalus latus</name>
    <name type="common">Fish tapeworm</name>
    <name type="synonym">Diphyllobothrium latum</name>
    <dbReference type="NCBI Taxonomy" id="60516"/>
    <lineage>
        <taxon>Eukaryota</taxon>
        <taxon>Metazoa</taxon>
        <taxon>Spiralia</taxon>
        <taxon>Lophotrochozoa</taxon>
        <taxon>Platyhelminthes</taxon>
        <taxon>Cestoda</taxon>
        <taxon>Eucestoda</taxon>
        <taxon>Diphyllobothriidea</taxon>
        <taxon>Diphyllobothriidae</taxon>
        <taxon>Dibothriocephalus</taxon>
    </lineage>
</organism>
<dbReference type="EMBL" id="UYRU01054880">
    <property type="protein sequence ID" value="VDN12840.1"/>
    <property type="molecule type" value="Genomic_DNA"/>
</dbReference>
<evidence type="ECO:0000313" key="3">
    <source>
        <dbReference type="Proteomes" id="UP000281553"/>
    </source>
</evidence>
<dbReference type="PANTHER" id="PTHR13281">
    <property type="entry name" value="TRANSMEMBRANE PROTEIN 70, MITOCHONDRIAL"/>
    <property type="match status" value="1"/>
</dbReference>
<evidence type="ECO:0000256" key="1">
    <source>
        <dbReference type="ARBA" id="ARBA00005280"/>
    </source>
</evidence>
<dbReference type="OrthoDB" id="156886at2759"/>
<protein>
    <submittedName>
        <fullName evidence="2">Uncharacterized protein</fullName>
    </submittedName>
</protein>
<dbReference type="Proteomes" id="UP000281553">
    <property type="component" value="Unassembled WGS sequence"/>
</dbReference>
<dbReference type="GO" id="GO:0031966">
    <property type="term" value="C:mitochondrial membrane"/>
    <property type="evidence" value="ECO:0007669"/>
    <property type="project" value="TreeGrafter"/>
</dbReference>
<sequence>MVQPVIFQKFQTVASFAPFLVSSLAFAALTPILLHVLTRSCVFQVYFNPETEQYTAYTKSIFLRPRRLTFSQSDVSYSVASLSFANMTVKGRPLLILDAGFTDSESRIKLLGLDKPIEL</sequence>
<keyword evidence="3" id="KW-1185">Reference proteome</keyword>
<dbReference type="InterPro" id="IPR009724">
    <property type="entry name" value="TMEM70"/>
</dbReference>
<dbReference type="Pfam" id="PF06979">
    <property type="entry name" value="TMEM70"/>
    <property type="match status" value="1"/>
</dbReference>
<dbReference type="AlphaFoldDB" id="A0A3P7LHG9"/>
<comment type="similarity">
    <text evidence="1">Belongs to the TMEM70 family.</text>
</comment>
<accession>A0A3P7LHG9</accession>